<feature type="compositionally biased region" description="Acidic residues" evidence="1">
    <location>
        <begin position="349"/>
        <end position="358"/>
    </location>
</feature>
<reference evidence="3" key="1">
    <citation type="journal article" date="2014" name="Int. J. Syst. Evol. Microbiol.">
        <title>Complete genome sequence of Corynebacterium casei LMG S-19264T (=DSM 44701T), isolated from a smear-ripened cheese.</title>
        <authorList>
            <consortium name="US DOE Joint Genome Institute (JGI-PGF)"/>
            <person name="Walter F."/>
            <person name="Albersmeier A."/>
            <person name="Kalinowski J."/>
            <person name="Ruckert C."/>
        </authorList>
    </citation>
    <scope>NUCLEOTIDE SEQUENCE</scope>
    <source>
        <strain evidence="3">CGMCC 1.16067</strain>
    </source>
</reference>
<feature type="region of interest" description="Disordered" evidence="1">
    <location>
        <begin position="1"/>
        <end position="148"/>
    </location>
</feature>
<accession>A0A917BH45</accession>
<feature type="compositionally biased region" description="Acidic residues" evidence="1">
    <location>
        <begin position="256"/>
        <end position="275"/>
    </location>
</feature>
<feature type="region of interest" description="Disordered" evidence="1">
    <location>
        <begin position="438"/>
        <end position="593"/>
    </location>
</feature>
<evidence type="ECO:0000256" key="2">
    <source>
        <dbReference type="SAM" id="Phobius"/>
    </source>
</evidence>
<proteinExistence type="predicted"/>
<dbReference type="AlphaFoldDB" id="A0A917BH45"/>
<feature type="compositionally biased region" description="Low complexity" evidence="1">
    <location>
        <begin position="490"/>
        <end position="508"/>
    </location>
</feature>
<comment type="caution">
    <text evidence="3">The sequence shown here is derived from an EMBL/GenBank/DDBJ whole genome shotgun (WGS) entry which is preliminary data.</text>
</comment>
<feature type="compositionally biased region" description="Basic and acidic residues" evidence="1">
    <location>
        <begin position="16"/>
        <end position="25"/>
    </location>
</feature>
<feature type="compositionally biased region" description="Low complexity" evidence="1">
    <location>
        <begin position="454"/>
        <end position="466"/>
    </location>
</feature>
<feature type="region of interest" description="Disordered" evidence="1">
    <location>
        <begin position="172"/>
        <end position="396"/>
    </location>
</feature>
<gene>
    <name evidence="3" type="ORF">GCM10011519_17290</name>
</gene>
<evidence type="ECO:0000313" key="4">
    <source>
        <dbReference type="Proteomes" id="UP000649179"/>
    </source>
</evidence>
<evidence type="ECO:0000256" key="1">
    <source>
        <dbReference type="SAM" id="MobiDB-lite"/>
    </source>
</evidence>
<dbReference type="EMBL" id="BMKQ01000001">
    <property type="protein sequence ID" value="GGF44009.1"/>
    <property type="molecule type" value="Genomic_DNA"/>
</dbReference>
<feature type="transmembrane region" description="Helical" evidence="2">
    <location>
        <begin position="603"/>
        <end position="623"/>
    </location>
</feature>
<feature type="compositionally biased region" description="Low complexity" evidence="1">
    <location>
        <begin position="317"/>
        <end position="328"/>
    </location>
</feature>
<reference evidence="3" key="2">
    <citation type="submission" date="2020-09" db="EMBL/GenBank/DDBJ databases">
        <authorList>
            <person name="Sun Q."/>
            <person name="Zhou Y."/>
        </authorList>
    </citation>
    <scope>NUCLEOTIDE SEQUENCE</scope>
    <source>
        <strain evidence="3">CGMCC 1.16067</strain>
    </source>
</reference>
<evidence type="ECO:0000313" key="3">
    <source>
        <dbReference type="EMBL" id="GGF44009.1"/>
    </source>
</evidence>
<keyword evidence="4" id="KW-1185">Reference proteome</keyword>
<organism evidence="3 4">
    <name type="scientific">Marmoricola endophyticus</name>
    <dbReference type="NCBI Taxonomy" id="2040280"/>
    <lineage>
        <taxon>Bacteria</taxon>
        <taxon>Bacillati</taxon>
        <taxon>Actinomycetota</taxon>
        <taxon>Actinomycetes</taxon>
        <taxon>Propionibacteriales</taxon>
        <taxon>Nocardioidaceae</taxon>
        <taxon>Marmoricola</taxon>
    </lineage>
</organism>
<keyword evidence="2" id="KW-1133">Transmembrane helix</keyword>
<dbReference type="RefSeq" id="WP_188779412.1">
    <property type="nucleotide sequence ID" value="NZ_BMKQ01000001.1"/>
</dbReference>
<feature type="compositionally biased region" description="Polar residues" evidence="1">
    <location>
        <begin position="540"/>
        <end position="549"/>
    </location>
</feature>
<feature type="compositionally biased region" description="Low complexity" evidence="1">
    <location>
        <begin position="222"/>
        <end position="250"/>
    </location>
</feature>
<feature type="compositionally biased region" description="Low complexity" evidence="1">
    <location>
        <begin position="279"/>
        <end position="288"/>
    </location>
</feature>
<feature type="transmembrane region" description="Helical" evidence="2">
    <location>
        <begin position="629"/>
        <end position="649"/>
    </location>
</feature>
<keyword evidence="2" id="KW-0472">Membrane</keyword>
<feature type="compositionally biased region" description="Basic and acidic residues" evidence="1">
    <location>
        <begin position="305"/>
        <end position="315"/>
    </location>
</feature>
<protein>
    <submittedName>
        <fullName evidence="3">Uncharacterized protein</fullName>
    </submittedName>
</protein>
<feature type="compositionally biased region" description="Low complexity" evidence="1">
    <location>
        <begin position="359"/>
        <end position="371"/>
    </location>
</feature>
<feature type="compositionally biased region" description="Basic and acidic residues" evidence="1">
    <location>
        <begin position="571"/>
        <end position="593"/>
    </location>
</feature>
<keyword evidence="2" id="KW-0812">Transmembrane</keyword>
<dbReference type="Proteomes" id="UP000649179">
    <property type="component" value="Unassembled WGS sequence"/>
</dbReference>
<name>A0A917BH45_9ACTN</name>
<sequence length="731" mass="77236">MSDGRSEDQGSPESRPGAEPERERTTAASDLLAMWVTGRSAPESPEPAVPPAAADEPASRESAESTEPAGSTGPAQDEEEYVESLWPSDEPSGESFAGGSATEPDGGEQWWPYAADPATPSASEDGATEEPSAPPAPTSMDPRSLDMTTTASWTLADFERYVRNQEDNELAEWIGDRSDRSEPTPTATVEGTEPVQDEVDDAFSAAPGTTAPPAEEDDEQLTVPEVDTVDAVAPAPTPVLDTAAAAAPADGIGSTDDSEDDESEDDEPAEDEADVEWNPPEGEAPVVERAAEPADETPAPDEWSSWDRDALREPTVEPDLATPETAPEPTAPDPGQAELFSDDARVADELPEPADDVWPEAPVVEPAAAPAEDPEPASSLAAVPESTPEPVSASPTWDLREWYDDYGLRWVSGDGGYTWYSDDGQGWDAEHSAVIPVEPGYVPFPGDPRSPGVGATSTTGSAATAPEPDPAPEPAAETVEPSSRADAWSATDAEPTAPAGAAAPADVSDPADADEPDAPLPTGLANEGGTDSADDDVDWSRSTQDTSSFYAALATDDESTPEPASARLRRGRAEPEPLTPPRDDSKGFPEHVEYKPRGAHRPLLILLFIVAAVIAVGAIFWAVSRGNQVVWGIAAGITGLTLCFWWGLLSWTPTLVSVDGPMLEVSRGSDGERFDLRSSKLDIRVDDDVYSRAWRTTIVRPNGTELVIPSSAVDAEEFSRIVAHHRAEVAR</sequence>